<dbReference type="InterPro" id="IPR035706">
    <property type="entry name" value="AAA_9"/>
</dbReference>
<keyword evidence="11" id="KW-0505">Motor protein</keyword>
<reference evidence="25" key="1">
    <citation type="submission" date="2021-04" db="EMBL/GenBank/DDBJ databases">
        <authorList>
            <person name="Chebbi M.A.C M."/>
        </authorList>
    </citation>
    <scope>NUCLEOTIDE SEQUENCE</scope>
</reference>
<dbReference type="FunFam" id="3.40.50.300:FF:000320">
    <property type="entry name" value="Dynein, axonemal, heavy chain 5"/>
    <property type="match status" value="1"/>
</dbReference>
<evidence type="ECO:0000259" key="15">
    <source>
        <dbReference type="Pfam" id="PF03028"/>
    </source>
</evidence>
<evidence type="ECO:0000256" key="9">
    <source>
        <dbReference type="ARBA" id="ARBA00023054"/>
    </source>
</evidence>
<dbReference type="GO" id="GO:0005524">
    <property type="term" value="F:ATP binding"/>
    <property type="evidence" value="ECO:0007669"/>
    <property type="project" value="UniProtKB-KW"/>
</dbReference>
<keyword evidence="13" id="KW-0966">Cell projection</keyword>
<dbReference type="Gene3D" id="1.10.287.2620">
    <property type="match status" value="1"/>
</dbReference>
<evidence type="ECO:0000259" key="16">
    <source>
        <dbReference type="Pfam" id="PF08393"/>
    </source>
</evidence>
<dbReference type="PANTHER" id="PTHR22878">
    <property type="entry name" value="DYNEIN HEAVY CHAIN 6, AXONEMAL-LIKE-RELATED"/>
    <property type="match status" value="1"/>
</dbReference>
<dbReference type="Gene3D" id="3.40.50.300">
    <property type="entry name" value="P-loop containing nucleotide triphosphate hydrolases"/>
    <property type="match status" value="5"/>
</dbReference>
<evidence type="ECO:0000256" key="2">
    <source>
        <dbReference type="ARBA" id="ARBA00008887"/>
    </source>
</evidence>
<keyword evidence="26" id="KW-1185">Reference proteome</keyword>
<accession>A0A8J2HK23</accession>
<dbReference type="EMBL" id="CAJNRD030001122">
    <property type="protein sequence ID" value="CAG5100020.1"/>
    <property type="molecule type" value="Genomic_DNA"/>
</dbReference>
<feature type="coiled-coil region" evidence="14">
    <location>
        <begin position="2572"/>
        <end position="2644"/>
    </location>
</feature>
<evidence type="ECO:0000259" key="20">
    <source>
        <dbReference type="Pfam" id="PF12781"/>
    </source>
</evidence>
<dbReference type="FunFam" id="1.20.920.30:FF:000002">
    <property type="entry name" value="Dynein axonemal heavy chain 3"/>
    <property type="match status" value="1"/>
</dbReference>
<dbReference type="FunFam" id="1.10.287.2620:FF:000002">
    <property type="entry name" value="Dynein heavy chain 2, axonemal"/>
    <property type="match status" value="1"/>
</dbReference>
<dbReference type="Pfam" id="PF08393">
    <property type="entry name" value="DHC_N2"/>
    <property type="match status" value="1"/>
</dbReference>
<keyword evidence="3" id="KW-0963">Cytoplasm</keyword>
<feature type="domain" description="Dynein heavy chain C-terminal" evidence="23">
    <location>
        <begin position="3484"/>
        <end position="3755"/>
    </location>
</feature>
<dbReference type="InterPro" id="IPR026983">
    <property type="entry name" value="DHC"/>
</dbReference>
<evidence type="ECO:0000259" key="17">
    <source>
        <dbReference type="Pfam" id="PF12774"/>
    </source>
</evidence>
<dbReference type="InterPro" id="IPR042222">
    <property type="entry name" value="Dynein_2_N"/>
</dbReference>
<feature type="domain" description="Dynein heavy chain hydrolytic ATP-binding dynein motor region" evidence="17">
    <location>
        <begin position="1070"/>
        <end position="1396"/>
    </location>
</feature>
<dbReference type="InterPro" id="IPR024317">
    <property type="entry name" value="Dynein_heavy_chain_D4_dom"/>
</dbReference>
<dbReference type="Gene3D" id="1.20.58.1120">
    <property type="match status" value="1"/>
</dbReference>
<dbReference type="Gene3D" id="1.20.140.100">
    <property type="entry name" value="Dynein heavy chain, N-terminal domain 2"/>
    <property type="match status" value="1"/>
</dbReference>
<dbReference type="FunFam" id="3.40.50.300:FF:000049">
    <property type="entry name" value="Dynein, axonemal, heavy chain 5"/>
    <property type="match status" value="1"/>
</dbReference>
<dbReference type="Proteomes" id="UP000786811">
    <property type="component" value="Unassembled WGS sequence"/>
</dbReference>
<evidence type="ECO:0000256" key="12">
    <source>
        <dbReference type="ARBA" id="ARBA00023212"/>
    </source>
</evidence>
<dbReference type="InterPro" id="IPR043160">
    <property type="entry name" value="Dynein_C_barrel"/>
</dbReference>
<dbReference type="Gene3D" id="1.10.8.1220">
    <property type="match status" value="1"/>
</dbReference>
<feature type="domain" description="Dynein heavy chain linker" evidence="16">
    <location>
        <begin position="520"/>
        <end position="942"/>
    </location>
</feature>
<evidence type="ECO:0000259" key="19">
    <source>
        <dbReference type="Pfam" id="PF12780"/>
    </source>
</evidence>
<dbReference type="GO" id="GO:0008569">
    <property type="term" value="F:minus-end-directed microtubule motor activity"/>
    <property type="evidence" value="ECO:0007669"/>
    <property type="project" value="InterPro"/>
</dbReference>
<dbReference type="Gene3D" id="1.10.8.720">
    <property type="entry name" value="Region D6 of dynein motor"/>
    <property type="match status" value="1"/>
</dbReference>
<dbReference type="InterPro" id="IPR041466">
    <property type="entry name" value="Dynein_AAA5_ext"/>
</dbReference>
<dbReference type="Gene3D" id="3.20.180.20">
    <property type="entry name" value="Dynein heavy chain, N-terminal domain 2"/>
    <property type="match status" value="1"/>
</dbReference>
<dbReference type="InterPro" id="IPR024743">
    <property type="entry name" value="Dynein_HC_stalk"/>
</dbReference>
<evidence type="ECO:0000259" key="24">
    <source>
        <dbReference type="Pfam" id="PF22597"/>
    </source>
</evidence>
<dbReference type="Pfam" id="PF18198">
    <property type="entry name" value="AAA_lid_11"/>
    <property type="match status" value="1"/>
</dbReference>
<feature type="domain" description="Dynein heavy chain coiled coil stalk" evidence="18">
    <location>
        <begin position="2345"/>
        <end position="2694"/>
    </location>
</feature>
<evidence type="ECO:0000256" key="13">
    <source>
        <dbReference type="ARBA" id="ARBA00023273"/>
    </source>
</evidence>
<dbReference type="GO" id="GO:0005930">
    <property type="term" value="C:axoneme"/>
    <property type="evidence" value="ECO:0007669"/>
    <property type="project" value="UniProtKB-SubCell"/>
</dbReference>
<keyword evidence="8" id="KW-0243">Dynein</keyword>
<dbReference type="GO" id="GO:0051959">
    <property type="term" value="F:dynein light intermediate chain binding"/>
    <property type="evidence" value="ECO:0007669"/>
    <property type="project" value="InterPro"/>
</dbReference>
<dbReference type="InterPro" id="IPR035699">
    <property type="entry name" value="AAA_6"/>
</dbReference>
<dbReference type="Gene3D" id="6.10.140.1060">
    <property type="match status" value="1"/>
</dbReference>
<dbReference type="InterPro" id="IPR042219">
    <property type="entry name" value="AAA_lid_11_sf"/>
</dbReference>
<feature type="domain" description="Dynein 2 heavy chain 1 cytoplasmic ATPase lid" evidence="24">
    <location>
        <begin position="1906"/>
        <end position="1986"/>
    </location>
</feature>
<dbReference type="GO" id="GO:0045505">
    <property type="term" value="F:dynein intermediate chain binding"/>
    <property type="evidence" value="ECO:0007669"/>
    <property type="project" value="InterPro"/>
</dbReference>
<dbReference type="Gene3D" id="1.20.920.30">
    <property type="match status" value="1"/>
</dbReference>
<dbReference type="GO" id="GO:0007018">
    <property type="term" value="P:microtubule-based movement"/>
    <property type="evidence" value="ECO:0007669"/>
    <property type="project" value="InterPro"/>
</dbReference>
<organism evidence="25 26">
    <name type="scientific">Cotesia congregata</name>
    <name type="common">Parasitoid wasp</name>
    <name type="synonym">Apanteles congregatus</name>
    <dbReference type="NCBI Taxonomy" id="51543"/>
    <lineage>
        <taxon>Eukaryota</taxon>
        <taxon>Metazoa</taxon>
        <taxon>Ecdysozoa</taxon>
        <taxon>Arthropoda</taxon>
        <taxon>Hexapoda</taxon>
        <taxon>Insecta</taxon>
        <taxon>Pterygota</taxon>
        <taxon>Neoptera</taxon>
        <taxon>Endopterygota</taxon>
        <taxon>Hymenoptera</taxon>
        <taxon>Apocrita</taxon>
        <taxon>Ichneumonoidea</taxon>
        <taxon>Braconidae</taxon>
        <taxon>Microgastrinae</taxon>
        <taxon>Cotesia</taxon>
    </lineage>
</organism>
<dbReference type="OrthoDB" id="424310at2759"/>
<evidence type="ECO:0000256" key="1">
    <source>
        <dbReference type="ARBA" id="ARBA00004430"/>
    </source>
</evidence>
<dbReference type="Pfam" id="PF22597">
    <property type="entry name" value="DYN_lid"/>
    <property type="match status" value="1"/>
</dbReference>
<dbReference type="Gene3D" id="1.10.8.710">
    <property type="match status" value="1"/>
</dbReference>
<keyword evidence="12" id="KW-0206">Cytoskeleton</keyword>
<keyword evidence="10" id="KW-0969">Cilium</keyword>
<dbReference type="InterPro" id="IPR004273">
    <property type="entry name" value="Dynein_heavy_D6_P-loop"/>
</dbReference>
<comment type="caution">
    <text evidence="25">The sequence shown here is derived from an EMBL/GenBank/DDBJ whole genome shotgun (WGS) entry which is preliminary data.</text>
</comment>
<dbReference type="Pfam" id="PF17852">
    <property type="entry name" value="Dynein_AAA_lid"/>
    <property type="match status" value="1"/>
</dbReference>
<feature type="domain" description="Dynein heavy chain region D6 P-loop" evidence="15">
    <location>
        <begin position="3187"/>
        <end position="3300"/>
    </location>
</feature>
<evidence type="ECO:0000256" key="4">
    <source>
        <dbReference type="ARBA" id="ARBA00022701"/>
    </source>
</evidence>
<evidence type="ECO:0000256" key="14">
    <source>
        <dbReference type="SAM" id="Coils"/>
    </source>
</evidence>
<dbReference type="InterPro" id="IPR013602">
    <property type="entry name" value="Dynein_heavy_linker"/>
</dbReference>
<evidence type="ECO:0000256" key="6">
    <source>
        <dbReference type="ARBA" id="ARBA00022741"/>
    </source>
</evidence>
<evidence type="ECO:0000313" key="26">
    <source>
        <dbReference type="Proteomes" id="UP000786811"/>
    </source>
</evidence>
<evidence type="ECO:0000256" key="5">
    <source>
        <dbReference type="ARBA" id="ARBA00022737"/>
    </source>
</evidence>
<proteinExistence type="inferred from homology"/>
<dbReference type="Gene3D" id="3.10.490.20">
    <property type="match status" value="1"/>
</dbReference>
<evidence type="ECO:0000256" key="11">
    <source>
        <dbReference type="ARBA" id="ARBA00023175"/>
    </source>
</evidence>
<dbReference type="Gene3D" id="1.20.920.20">
    <property type="match status" value="1"/>
</dbReference>
<evidence type="ECO:0000256" key="10">
    <source>
        <dbReference type="ARBA" id="ARBA00023069"/>
    </source>
</evidence>
<dbReference type="FunFam" id="1.20.920.20:FF:000006">
    <property type="entry name" value="Dynein, axonemal, heavy chain 6"/>
    <property type="match status" value="1"/>
</dbReference>
<name>A0A8J2HK23_COTCN</name>
<comment type="similarity">
    <text evidence="2">Belongs to the dynein heavy chain family.</text>
</comment>
<evidence type="ECO:0000259" key="18">
    <source>
        <dbReference type="Pfam" id="PF12777"/>
    </source>
</evidence>
<dbReference type="Pfam" id="PF12777">
    <property type="entry name" value="MT"/>
    <property type="match status" value="1"/>
</dbReference>
<keyword evidence="4" id="KW-0493">Microtubule</keyword>
<keyword evidence="6" id="KW-0547">Nucleotide-binding</keyword>
<dbReference type="Pfam" id="PF12774">
    <property type="entry name" value="AAA_6"/>
    <property type="match status" value="1"/>
</dbReference>
<dbReference type="InterPro" id="IPR027417">
    <property type="entry name" value="P-loop_NTPase"/>
</dbReference>
<dbReference type="GO" id="GO:0030286">
    <property type="term" value="C:dynein complex"/>
    <property type="evidence" value="ECO:0007669"/>
    <property type="project" value="UniProtKB-KW"/>
</dbReference>
<keyword evidence="7" id="KW-0067">ATP-binding</keyword>
<dbReference type="InterPro" id="IPR041228">
    <property type="entry name" value="Dynein_C"/>
</dbReference>
<dbReference type="Pfam" id="PF12775">
    <property type="entry name" value="AAA_7"/>
    <property type="match status" value="1"/>
</dbReference>
<comment type="subcellular location">
    <subcellularLocation>
        <location evidence="1">Cytoplasm</location>
        <location evidence="1">Cytoskeleton</location>
        <location evidence="1">Cilium axoneme</location>
    </subcellularLocation>
</comment>
<protein>
    <submittedName>
        <fullName evidence="25">Axonemal (Homo sapiens)</fullName>
    </submittedName>
</protein>
<keyword evidence="9 14" id="KW-0175">Coiled coil</keyword>
<dbReference type="Pfam" id="PF12780">
    <property type="entry name" value="AAA_8"/>
    <property type="match status" value="1"/>
</dbReference>
<dbReference type="InterPro" id="IPR042228">
    <property type="entry name" value="Dynein_linker_3"/>
</dbReference>
<dbReference type="InterPro" id="IPR041658">
    <property type="entry name" value="AAA_lid_11"/>
</dbReference>
<evidence type="ECO:0000256" key="3">
    <source>
        <dbReference type="ARBA" id="ARBA00022490"/>
    </source>
</evidence>
<evidence type="ECO:0000259" key="21">
    <source>
        <dbReference type="Pfam" id="PF17852"/>
    </source>
</evidence>
<gene>
    <name evidence="25" type="ORF">HICCMSTLAB_LOCUS9344</name>
</gene>
<dbReference type="Pfam" id="PF03028">
    <property type="entry name" value="Dynein_heavy"/>
    <property type="match status" value="1"/>
</dbReference>
<evidence type="ECO:0000313" key="25">
    <source>
        <dbReference type="EMBL" id="CAG5100020.1"/>
    </source>
</evidence>
<keyword evidence="5" id="KW-0677">Repeat</keyword>
<evidence type="ECO:0000256" key="7">
    <source>
        <dbReference type="ARBA" id="ARBA00022840"/>
    </source>
</evidence>
<dbReference type="InterPro" id="IPR043157">
    <property type="entry name" value="Dynein_AAA1S"/>
</dbReference>
<dbReference type="InterPro" id="IPR054354">
    <property type="entry name" value="DYNC2H1-like_lid"/>
</dbReference>
<sequence length="3758" mass="434189">MYFEDMQTFAIESIVVKNSISALEINDYQNADERRQVLFRKNRESLMKIYFLSHNLMKYVISTARSTLLPIIVNLADYRSLGLLQIADFSDLVTKSIRNGTSKIRHEYYNEIMRSVSNQRTLKSISIKKVPQFMRCITNLFVQQVLYTMMQTIEHIIKTIKDTRHCPQINFELICQDGRLLIDPSIEEIGRIYHQIITDIKNIARNLLPFKCGVNFDPEQDFIDVKVPKWFIKKSHEELDAVIIEIFKPLNEFFGRVNNEFSFICSRKTKAMIIELVSEDNDFEFYCDKVKIFNEYLLKANAMNSYIHYEIGRLSQLKAKETLKEIIMEINGILVNKLVSYHWKFNSLICKEFEILEKNALDVPNNTKALFELSENMGIAAKVTVEKLEEKICESVKMLSALLQITSLSEEHIELNKRTINWLSLIEAIFNQSNTLCEAMKSELEDELQKKINTLNVEVDNILPDFIILDDMDNAKRVHEYIEYLDVLVRKIKNIDEKILAINNEEKLFKFPETAFPKVEEVKDIILPFYSLIQMIHQWRRHNSVWMDGPLEYVNAEEVGKITFYYLEQFTELNRSMKTKIKQDMTSNKPFRFSGVIDDPDPMQQPAPLKLCFQALEHVKDFKQYVPLVNCMCNPALARRHWTEMSSIYGEDFTPNAGTTLRKIIALDLMKDIDKYEVISISANKELALQKQLEKMSSEWDCISFVIESDAKNRLIFVNYQEIQILLEDHLVTIQEMKGSYFVKPIMEAVVNFYHALTQVRAIIEKWNELQEECFFLSPVFVSKQDSELLKADLYTEVCETLDTIKCNILRDPSFRNLGKSTKYYEALTKAEEKVEIVNKAICTYLDSKRLIFPRFFFLSNNEIAEILFNKSGVERIKLLLQKCFQGVKDVRLNRSKEITSIFSDHGEELTLKDKISCVKNSKNWLQSIESQTTNSVREEIVKNLFPIDMMTLTKFTSPLIITECLAQLFWTSRVQDCFIDFSSSKLNKVFEEQKDVIINTITSLKTLAQRKQRFILMSLITVFCHQKEVIKQLIDTKVIRESDFYWIVQMRFYWVENIQVKMVNASKQYGYEFFSSESPSIVNTPLTDRCYRTIFEADHHHFFGALVGPAATGKIQTIKRLARALGTQFYLINCTRELTYSRFSKIFKGMLACGAWVCFKDINFTELSILSPVIQQMYSISQLISSGAETVSFEGTSLPLRAGFLIVTMNPGQCLSSHNLPDNFKVIFRTVTFNRLDINKICEVNLFAAGFNDGKSLVTKLERILTLCTDQLSPGRCYDFRYRLINTIVKTAIGLKFEFPEENEDFLILRSLIDIVLPMLLEKDIPIFQGFLQDIFPDGLPPPNYGPLLKALDQVALEESLQVHEVFQLKVIQLLEMMYMRHAFIVVGESLGGKTTILHSLAKSLSILKSQNHEIGADVIINSINQNSMTLESLFGAFDPKTMKWNDGISTSLLRDYTKDKDLVRKWLIFDGPVNSAWMENLNTLLDDNKKLLLPSGETIQLTRVTSVIFETDTLEQASPGILSRCGIIYVEPQSVGWKPYANSWLLRQNFSSNHSSFLRILFNWSLDAFLDFAFQSCKLIINISRSHIVISALKLMGMYLKDALDSSEDREKDHFGIWSQVALILALVWTIGSCLSEDSQAAFNEFCVSMWTNELHPRPDLIRQFEISLPSEGMIQDNTYIFKGTGLWKTWADILKTENSNIETCGFGFTVVPTVDIVKYISMFINHIKHRIPFIVNGSQSIGKTSCIKILLKNKLPNKEYLTNAFNFPSTITAQSAQKLFLLKMNKIKEGQYAPPINKLSINFVDDLDVVVGENHLGHALLDLIRQYIDHGYWYSLQKPEKVFVSKVMFLCGLTLRNERQKLCSRFLKHFNLYTMRSPNKDSIFRIFTNTLLYNLKNNQFSSDVIGSVNSMINATIYVYNNLIERKFTPNDPVCQFNLRDIAKVVSGCSLIHKESAETKITLIRLWVHESLRIFGDRITGEENSDWLFVKIKEAVKANFKDTFESVFDHLPKQNDKLTRKSFKSLIFANFMDADKEPSIRRYEEITSKDALKNKIVVYLNEFNQKFDKKLDLSILSDVLEHLVRVCRVLATPGGHLLMLCTGGSGRKSLTQLAAFMEKQSFSELTVNPYYSLEKWRDDLKKVLKSCGGCGRDSTYFVVGRFVQDKYLEDISSLMTTGEIPGLISAEERQSIIEIARLPAQKGDRNLEIATTEVMDYFFNQCREKLHFTLYYSITDQNLRQQLKSFPNLLNCCFVDCFMPWPQDAFVQLGHAFIEDLKIDGSVKEKIITASKYLYDESKKISIKYRDELGRITHVSPSGFIHMMKLYAKLMAEKQRELKESKERYLGGLKKLQLAAQEVTQMKANLTVLRPQLEWSARQTEETMLEIETENISVENATIQVKRDEEIANKAAKIAASLKSECEADLAVAIPILEDAIAALNTLKPTDITLVKAMKNPPDTVKLVMAAVCVMLGVPAERVIDPITGRKSMDFWGPSKRVLGDMNFLQNLKDYDKDNIPPSLMQVVKKTYMTDKSFMPHIVAKASSAAEGLCKWVRAMVSYDEVAKVVAPKKEKLATAEKECNEALEFLKKKRKTLAALNDKLTALNESLQDTLAKKLELEKEVEICEQKLEKAEALIRSLGGEKSKWMATADRLKMAYDNLPGDLLLSCGIIAYLAPYNPAYRDDTVCGWKSYIESLKISCSPEFDFIGVAESEITVNTWNFYKLPKNRFSIENAVISKNSLRSCLFIDPQNQANSWIRKMEKKNNLKVLKLVNTEFLVEVQKSIQLGQPVLLENIEEDFIAYLECILSEKIYKIDEQLHQEINNETIVYNLNFRLYLTTRLHNPNFDPYVFRKTTVINFLLPDDALQDRLLDIVISRERPELQEKFNLLLIQSASNKKVLKEEEENILRTLSTSSVNIIEDEAAIKILDASKNLSVQIRENEETVLAAKNEIDIFRTNYYKFTYYCATLYNTLSIFPNLNCMYRFSLNWFTQLFIKSIASSNRSFVLEKRIEYLKASFTKTLHSSVVSALFQKHRLIYSFLLCLKILEDNHQVSREELQFFMTKIVEPDLDQENKFSWLPNNSWEEIVKLSTTFELFKTLPIDIQENQSSWKTFYDSRNPENNFLPAPWENKCSQFQKLIILKILRPDKTVIKISQFISEVGKGLLAAQPSINLLESYSQSNYLIPLIFILPTYLEPSKLIKEFGTKHGYSSKLTTVSLGADQDTLNQVEKQILEAQKNGGWIFLQNCHLALDWMPKLEKIRADLDTSNTDLEFRLWMSSNSTQRFPIEILQDAVKITYDAPVNLKQALTDSYNSDPLNTDFFNGCPGKDKAFAKLIYSFSFFHAVIRERNYFGLQSWNLNYDFNHYDLAISIRQLQAFLNTNNSVPFEALKYVICNCNYGGKIIDSVDKRYLITVFDDFCNDNVVNLSNYSFFEDYIVPNRCEYGDFVKHIDKLCYYTPSEVFGVDVNAEIKRDSLIVCEFFDNILQLSERIDDEQVEEDVIERIRKKIPEEIDFKAEKKCEDPLNAILIDEVMIFNKIIERIKISLLKNDCCKDLRNYTVPCTWIYLNTPENCKKSLPRFIKNLNKRREFLKKFTEGDFNVTWLGAFNYPRRYISAVRLIFARKLKVSFDLIDFDVEILSEIFSTCNESLYLRDLYLSGGRWDFDNKKLAESNPKQLLDCIKIVKLKPQIKNEEMINLDGFTKYDCPIYKSTVERSLLGCDDNLANYIMNIKLQSDLLNNYWVKNGTAIFCLTE</sequence>
<evidence type="ECO:0000259" key="22">
    <source>
        <dbReference type="Pfam" id="PF18198"/>
    </source>
</evidence>
<dbReference type="Gene3D" id="1.10.472.130">
    <property type="match status" value="1"/>
</dbReference>
<dbReference type="Pfam" id="PF18199">
    <property type="entry name" value="Dynein_C"/>
    <property type="match status" value="1"/>
</dbReference>
<evidence type="ECO:0000256" key="8">
    <source>
        <dbReference type="ARBA" id="ARBA00023017"/>
    </source>
</evidence>
<feature type="domain" description="Dynein heavy chain ATP-binding dynein motor region" evidence="20">
    <location>
        <begin position="2720"/>
        <end position="2940"/>
    </location>
</feature>
<dbReference type="Pfam" id="PF12781">
    <property type="entry name" value="AAA_9"/>
    <property type="match status" value="1"/>
</dbReference>
<evidence type="ECO:0000259" key="23">
    <source>
        <dbReference type="Pfam" id="PF18199"/>
    </source>
</evidence>
<dbReference type="PANTHER" id="PTHR22878:SF70">
    <property type="entry name" value="DYNEIN HEAVY CHAIN 2, AXONEMAL"/>
    <property type="match status" value="1"/>
</dbReference>
<feature type="domain" description="Dynein heavy chain AAA module D4" evidence="19">
    <location>
        <begin position="2073"/>
        <end position="2332"/>
    </location>
</feature>
<feature type="domain" description="Dynein heavy chain AAA lid" evidence="22">
    <location>
        <begin position="3335"/>
        <end position="3472"/>
    </location>
</feature>
<dbReference type="GO" id="GO:0005874">
    <property type="term" value="C:microtubule"/>
    <property type="evidence" value="ECO:0007669"/>
    <property type="project" value="UniProtKB-KW"/>
</dbReference>
<feature type="domain" description="Dynein heavy chain AAA 5 extension" evidence="21">
    <location>
        <begin position="1561"/>
        <end position="1695"/>
    </location>
</feature>
<dbReference type="SUPFAM" id="SSF52540">
    <property type="entry name" value="P-loop containing nucleoside triphosphate hydrolases"/>
    <property type="match status" value="3"/>
</dbReference>